<dbReference type="Proteomes" id="UP000321201">
    <property type="component" value="Unassembled WGS sequence"/>
</dbReference>
<dbReference type="NCBIfam" id="NF008668">
    <property type="entry name" value="PRK11669.1"/>
    <property type="match status" value="1"/>
</dbReference>
<evidence type="ECO:0000256" key="9">
    <source>
        <dbReference type="RuleBase" id="RU004016"/>
    </source>
</evidence>
<dbReference type="GO" id="GO:0071555">
    <property type="term" value="P:cell wall organization"/>
    <property type="evidence" value="ECO:0007669"/>
    <property type="project" value="UniProtKB-KW"/>
</dbReference>
<name>A0A5C7END0_9PROT</name>
<dbReference type="FunCoup" id="A0A5C7END0">
    <property type="interactions" value="8"/>
</dbReference>
<protein>
    <submittedName>
        <fullName evidence="12">D-alanyl-D-alanine endopeptidase</fullName>
        <ecNumber evidence="12">3.4.21.-</ecNumber>
    </submittedName>
</protein>
<feature type="domain" description="Peptidase S11 D-alanyl-D-alanine carboxypeptidase A N-terminal" evidence="11">
    <location>
        <begin position="53"/>
        <end position="278"/>
    </location>
</feature>
<dbReference type="Pfam" id="PF00768">
    <property type="entry name" value="Peptidase_S11"/>
    <property type="match status" value="1"/>
</dbReference>
<keyword evidence="2 10" id="KW-0732">Signal</keyword>
<organism evidence="12 13">
    <name type="scientific">Pelomicrobium methylotrophicum</name>
    <dbReference type="NCBI Taxonomy" id="2602750"/>
    <lineage>
        <taxon>Bacteria</taxon>
        <taxon>Pseudomonadati</taxon>
        <taxon>Pseudomonadota</taxon>
        <taxon>Hydrogenophilia</taxon>
        <taxon>Hydrogenophilia incertae sedis</taxon>
        <taxon>Pelomicrobium</taxon>
    </lineage>
</organism>
<feature type="binding site" evidence="8">
    <location>
        <position position="250"/>
    </location>
    <ligand>
        <name>substrate</name>
    </ligand>
</feature>
<comment type="caution">
    <text evidence="12">The sequence shown here is derived from an EMBL/GenBank/DDBJ whole genome shotgun (WGS) entry which is preliminary data.</text>
</comment>
<keyword evidence="4" id="KW-0133">Cell shape</keyword>
<dbReference type="AlphaFoldDB" id="A0A5C7END0"/>
<dbReference type="PRINTS" id="PR00725">
    <property type="entry name" value="DADACBPTASE1"/>
</dbReference>
<dbReference type="EC" id="3.4.21.-" evidence="12"/>
<dbReference type="Gene3D" id="3.40.710.10">
    <property type="entry name" value="DD-peptidase/beta-lactamase superfamily"/>
    <property type="match status" value="1"/>
</dbReference>
<gene>
    <name evidence="12" type="ORF">FR698_03085</name>
</gene>
<dbReference type="InterPro" id="IPR012338">
    <property type="entry name" value="Beta-lactam/transpept-like"/>
</dbReference>
<keyword evidence="13" id="KW-1185">Reference proteome</keyword>
<feature type="chain" id="PRO_5022892050" evidence="10">
    <location>
        <begin position="20"/>
        <end position="307"/>
    </location>
</feature>
<comment type="similarity">
    <text evidence="1 9">Belongs to the peptidase S11 family.</text>
</comment>
<evidence type="ECO:0000256" key="1">
    <source>
        <dbReference type="ARBA" id="ARBA00007164"/>
    </source>
</evidence>
<keyword evidence="5" id="KW-0573">Peptidoglycan synthesis</keyword>
<evidence type="ECO:0000256" key="7">
    <source>
        <dbReference type="PIRSR" id="PIRSR618044-1"/>
    </source>
</evidence>
<dbReference type="InterPro" id="IPR018044">
    <property type="entry name" value="Peptidase_S11"/>
</dbReference>
<dbReference type="RefSeq" id="WP_147798712.1">
    <property type="nucleotide sequence ID" value="NZ_VPFL01000003.1"/>
</dbReference>
<reference evidence="12 13" key="1">
    <citation type="submission" date="2019-08" db="EMBL/GenBank/DDBJ databases">
        <title>Pelomicrobium methylotrophicum gen. nov., sp. nov. a moderately thermophilic, facultatively anaerobic, lithoautotrophic and methylotrophic bacterium isolated from a terrestrial mud volcano.</title>
        <authorList>
            <person name="Slobodkina G.B."/>
            <person name="Merkel A.Y."/>
            <person name="Slobodkin A.I."/>
        </authorList>
    </citation>
    <scope>NUCLEOTIDE SEQUENCE [LARGE SCALE GENOMIC DNA]</scope>
    <source>
        <strain evidence="12 13">SM250</strain>
    </source>
</reference>
<dbReference type="GO" id="GO:0006508">
    <property type="term" value="P:proteolysis"/>
    <property type="evidence" value="ECO:0007669"/>
    <property type="project" value="InterPro"/>
</dbReference>
<accession>A0A5C7END0</accession>
<feature type="active site" description="Proton acceptor" evidence="7">
    <location>
        <position position="89"/>
    </location>
</feature>
<dbReference type="GO" id="GO:0009252">
    <property type="term" value="P:peptidoglycan biosynthetic process"/>
    <property type="evidence" value="ECO:0007669"/>
    <property type="project" value="UniProtKB-KW"/>
</dbReference>
<feature type="active site" evidence="7">
    <location>
        <position position="143"/>
    </location>
</feature>
<dbReference type="InParanoid" id="A0A5C7END0"/>
<proteinExistence type="inferred from homology"/>
<evidence type="ECO:0000313" key="13">
    <source>
        <dbReference type="Proteomes" id="UP000321201"/>
    </source>
</evidence>
<dbReference type="EMBL" id="VPFL01000003">
    <property type="protein sequence ID" value="TXF13069.1"/>
    <property type="molecule type" value="Genomic_DNA"/>
</dbReference>
<dbReference type="InterPro" id="IPR001967">
    <property type="entry name" value="Peptidase_S11_N"/>
</dbReference>
<evidence type="ECO:0000256" key="3">
    <source>
        <dbReference type="ARBA" id="ARBA00022801"/>
    </source>
</evidence>
<evidence type="ECO:0000259" key="11">
    <source>
        <dbReference type="Pfam" id="PF00768"/>
    </source>
</evidence>
<sequence>MGRVPAWVLAMLMIGAAQAQDHGALQEKASRTSAKTPVNLVLRTAASSRADVDGPQLKSAAALVLDSESGAELYAKNSTEVMPIASITKLMTAMVVLDARLPLDELIAIDAADVDTLKHSGSRLRVGTVLPRRELLRLALMASENRAAAALARTYPGGTRAFVRTMNVKAKLIGMAHTEFVEPTGLDSRNVSTARDLAKLVEAAAGYDLIRQFTTTPQARIKIPGTQRTMAFSNSNRLVAHKDWEIDVSKTGFIREAGRCLVMQARVAGRRVIIVLLDSWGKLTRIGDANRIKRWMESSSRALAVSG</sequence>
<evidence type="ECO:0000256" key="6">
    <source>
        <dbReference type="ARBA" id="ARBA00023316"/>
    </source>
</evidence>
<feature type="signal peptide" evidence="10">
    <location>
        <begin position="1"/>
        <end position="19"/>
    </location>
</feature>
<keyword evidence="6" id="KW-0961">Cell wall biogenesis/degradation</keyword>
<evidence type="ECO:0000313" key="12">
    <source>
        <dbReference type="EMBL" id="TXF13069.1"/>
    </source>
</evidence>
<evidence type="ECO:0000256" key="4">
    <source>
        <dbReference type="ARBA" id="ARBA00022960"/>
    </source>
</evidence>
<dbReference type="PANTHER" id="PTHR21581">
    <property type="entry name" value="D-ALANYL-D-ALANINE CARBOXYPEPTIDASE"/>
    <property type="match status" value="1"/>
</dbReference>
<feature type="active site" description="Acyl-ester intermediate" evidence="7">
    <location>
        <position position="86"/>
    </location>
</feature>
<evidence type="ECO:0000256" key="8">
    <source>
        <dbReference type="PIRSR" id="PIRSR618044-2"/>
    </source>
</evidence>
<keyword evidence="3 12" id="KW-0378">Hydrolase</keyword>
<evidence type="ECO:0000256" key="2">
    <source>
        <dbReference type="ARBA" id="ARBA00022729"/>
    </source>
</evidence>
<dbReference type="PANTHER" id="PTHR21581:SF26">
    <property type="entry name" value="D-ALANYL-D-ALANINE ENDOPEPTIDASE"/>
    <property type="match status" value="1"/>
</dbReference>
<dbReference type="GO" id="GO:0009002">
    <property type="term" value="F:serine-type D-Ala-D-Ala carboxypeptidase activity"/>
    <property type="evidence" value="ECO:0007669"/>
    <property type="project" value="InterPro"/>
</dbReference>
<dbReference type="GO" id="GO:0008360">
    <property type="term" value="P:regulation of cell shape"/>
    <property type="evidence" value="ECO:0007669"/>
    <property type="project" value="UniProtKB-KW"/>
</dbReference>
<evidence type="ECO:0000256" key="5">
    <source>
        <dbReference type="ARBA" id="ARBA00022984"/>
    </source>
</evidence>
<dbReference type="OrthoDB" id="5688590at2"/>
<evidence type="ECO:0000256" key="10">
    <source>
        <dbReference type="SAM" id="SignalP"/>
    </source>
</evidence>
<dbReference type="SUPFAM" id="SSF56601">
    <property type="entry name" value="beta-lactamase/transpeptidase-like"/>
    <property type="match status" value="1"/>
</dbReference>